<dbReference type="STRING" id="927083.DB32_000720"/>
<reference evidence="1 2" key="1">
    <citation type="submission" date="2015-03" db="EMBL/GenBank/DDBJ databases">
        <title>Genome assembly of Sandaracinus amylolyticus DSM 53668.</title>
        <authorList>
            <person name="Sharma G."/>
            <person name="Subramanian S."/>
        </authorList>
    </citation>
    <scope>NUCLEOTIDE SEQUENCE [LARGE SCALE GENOMIC DNA]</scope>
    <source>
        <strain evidence="1 2">DSM 53668</strain>
    </source>
</reference>
<evidence type="ECO:0000313" key="2">
    <source>
        <dbReference type="Proteomes" id="UP000034883"/>
    </source>
</evidence>
<sequence>MDDHDTIRDLVETYFDGLFHGDTNRLRHTFHAGARLTGVVRGARSERGFDEYLAVVANRRSPESLGEARAMRITAVEIIGDVAVVRTRVAMLGFDYVDVLSLARHEGRWSIVHKLFTHVGS</sequence>
<dbReference type="Pfam" id="PF12893">
    <property type="entry name" value="Lumazine_bd_2"/>
    <property type="match status" value="1"/>
</dbReference>
<proteinExistence type="predicted"/>
<gene>
    <name evidence="1" type="ORF">DB32_000720</name>
</gene>
<dbReference type="OrthoDB" id="5676998at2"/>
<dbReference type="InterPro" id="IPR039437">
    <property type="entry name" value="FrzH/put_lumazine-bd"/>
</dbReference>
<dbReference type="Proteomes" id="UP000034883">
    <property type="component" value="Chromosome"/>
</dbReference>
<name>A0A0F6VZR0_9BACT</name>
<protein>
    <recommendedName>
        <fullName evidence="3">Lumazine-binding protein</fullName>
    </recommendedName>
</protein>
<dbReference type="KEGG" id="samy:DB32_000720"/>
<evidence type="ECO:0008006" key="3">
    <source>
        <dbReference type="Google" id="ProtNLM"/>
    </source>
</evidence>
<dbReference type="AlphaFoldDB" id="A0A0F6VZR0"/>
<dbReference type="Gene3D" id="3.10.450.50">
    <property type="match status" value="1"/>
</dbReference>
<accession>A0A0F6VZR0</accession>
<dbReference type="InterPro" id="IPR032710">
    <property type="entry name" value="NTF2-like_dom_sf"/>
</dbReference>
<dbReference type="EMBL" id="CP011125">
    <property type="protein sequence ID" value="AKF03571.1"/>
    <property type="molecule type" value="Genomic_DNA"/>
</dbReference>
<dbReference type="RefSeq" id="WP_053231017.1">
    <property type="nucleotide sequence ID" value="NZ_CP011125.1"/>
</dbReference>
<dbReference type="SUPFAM" id="SSF54427">
    <property type="entry name" value="NTF2-like"/>
    <property type="match status" value="1"/>
</dbReference>
<evidence type="ECO:0000313" key="1">
    <source>
        <dbReference type="EMBL" id="AKF03571.1"/>
    </source>
</evidence>
<keyword evidence="2" id="KW-1185">Reference proteome</keyword>
<organism evidence="1 2">
    <name type="scientific">Sandaracinus amylolyticus</name>
    <dbReference type="NCBI Taxonomy" id="927083"/>
    <lineage>
        <taxon>Bacteria</taxon>
        <taxon>Pseudomonadati</taxon>
        <taxon>Myxococcota</taxon>
        <taxon>Polyangia</taxon>
        <taxon>Polyangiales</taxon>
        <taxon>Sandaracinaceae</taxon>
        <taxon>Sandaracinus</taxon>
    </lineage>
</organism>